<protein>
    <recommendedName>
        <fullName evidence="2">Aspartic peptidase DDI1-type domain-containing protein</fullName>
    </recommendedName>
</protein>
<evidence type="ECO:0000313" key="1">
    <source>
        <dbReference type="EMBL" id="KAF2561166.1"/>
    </source>
</evidence>
<sequence length="604" mass="68750">MDSFTKRVLRIPLDKPFEEAYFTHRLWMFLRETKETEQDIHRIFDQIRDRMKQRITLKKSDPGKFAVPYLVKGIEFPCAMCDTGSSVSILPKVMSEHLGMKIEPSQDSFTFMDHSTRNSGGIIRDLEVQIGNALVLVDFHVLENKQNKNHSLLLGRAFMDTVGAVCNMQTNKLCLTLINPDVHYYPDKYETEYSGSIDSWAPSSINRDIHPPIDNTSIKSIDNNPANETFTLPSHCYPCFDVATQPQTAIDYYYGDSINIQGNYTIGSWADDSLHESYAVDTDLPETRTDEYDEDHHREKSIEYHSLAMDDIGFLPASFTDAMLPSINSNNRLSIDDHQKPNLEEDIADIIAMNGSSNFFNSKKRSEDPLSIDYGATTSIDGQFESSRSTLHLNRKQKRRWESRDEYGVYKVEDGFAHDEDGRIIHVSKEDIRAILQRAAMVGHICIGLPEYAKVPIPTVPAQNSYIKVEIDALVDGIYRVIRTSDDFHSKRLDDIYYPFDNNISWLTTRTDEMEQDIAILQKQHGVDAGRSTSIGAHTKTSIDAIIQESIDARLAPFEARLQSFTYRLDGVYYGKSANSYINRGPRSRSVHTLSTCANSYMNT</sequence>
<dbReference type="Gene3D" id="2.40.70.10">
    <property type="entry name" value="Acid Proteases"/>
    <property type="match status" value="1"/>
</dbReference>
<dbReference type="EMBL" id="QGKY02001250">
    <property type="protein sequence ID" value="KAF2561166.1"/>
    <property type="molecule type" value="Genomic_DNA"/>
</dbReference>
<proteinExistence type="predicted"/>
<comment type="caution">
    <text evidence="1">The sequence shown here is derived from an EMBL/GenBank/DDBJ whole genome shotgun (WGS) entry which is preliminary data.</text>
</comment>
<organism evidence="1">
    <name type="scientific">Brassica cretica</name>
    <name type="common">Mustard</name>
    <dbReference type="NCBI Taxonomy" id="69181"/>
    <lineage>
        <taxon>Eukaryota</taxon>
        <taxon>Viridiplantae</taxon>
        <taxon>Streptophyta</taxon>
        <taxon>Embryophyta</taxon>
        <taxon>Tracheophyta</taxon>
        <taxon>Spermatophyta</taxon>
        <taxon>Magnoliopsida</taxon>
        <taxon>eudicotyledons</taxon>
        <taxon>Gunneridae</taxon>
        <taxon>Pentapetalae</taxon>
        <taxon>rosids</taxon>
        <taxon>malvids</taxon>
        <taxon>Brassicales</taxon>
        <taxon>Brassicaceae</taxon>
        <taxon>Brassiceae</taxon>
        <taxon>Brassica</taxon>
    </lineage>
</organism>
<dbReference type="PANTHER" id="PTHR33067:SF31">
    <property type="entry name" value="RNA-DIRECTED DNA POLYMERASE"/>
    <property type="match status" value="1"/>
</dbReference>
<gene>
    <name evidence="1" type="ORF">F2Q70_00017095</name>
</gene>
<dbReference type="InterPro" id="IPR021109">
    <property type="entry name" value="Peptidase_aspartic_dom_sf"/>
</dbReference>
<dbReference type="CDD" id="cd00303">
    <property type="entry name" value="retropepsin_like"/>
    <property type="match status" value="1"/>
</dbReference>
<dbReference type="AlphaFoldDB" id="A0A8S9HYB3"/>
<reference evidence="1" key="1">
    <citation type="submission" date="2019-12" db="EMBL/GenBank/DDBJ databases">
        <title>Genome sequencing and annotation of Brassica cretica.</title>
        <authorList>
            <person name="Studholme D.J."/>
            <person name="Sarris P.F."/>
        </authorList>
    </citation>
    <scope>NUCLEOTIDE SEQUENCE</scope>
    <source>
        <strain evidence="1">PFS-102/07</strain>
        <tissue evidence="1">Leaf</tissue>
    </source>
</reference>
<evidence type="ECO:0008006" key="2">
    <source>
        <dbReference type="Google" id="ProtNLM"/>
    </source>
</evidence>
<name>A0A8S9HYB3_BRACR</name>
<dbReference type="PANTHER" id="PTHR33067">
    <property type="entry name" value="RNA-DIRECTED DNA POLYMERASE-RELATED"/>
    <property type="match status" value="1"/>
</dbReference>
<accession>A0A8S9HYB3</accession>